<evidence type="ECO:0000256" key="1">
    <source>
        <dbReference type="ARBA" id="ARBA00001947"/>
    </source>
</evidence>
<evidence type="ECO:0000313" key="8">
    <source>
        <dbReference type="Proteomes" id="UP000070186"/>
    </source>
</evidence>
<proteinExistence type="inferred from homology"/>
<keyword evidence="8" id="KW-1185">Reference proteome</keyword>
<dbReference type="InterPro" id="IPR050361">
    <property type="entry name" value="MPP/UQCRC_Complex"/>
</dbReference>
<evidence type="ECO:0000256" key="3">
    <source>
        <dbReference type="RuleBase" id="RU004447"/>
    </source>
</evidence>
<dbReference type="STRING" id="281362.AT959_20080"/>
<dbReference type="InterPro" id="IPR007863">
    <property type="entry name" value="Peptidase_M16_C"/>
</dbReference>
<dbReference type="InterPro" id="IPR011765">
    <property type="entry name" value="Pept_M16_N"/>
</dbReference>
<sequence length="452" mass="50539">MRIRHVLPVLLAPWLFTAALANPYETTLKNGLRIIVKEDRRAPTAVQMVWYRIGSMDEVDGASGVAHVLEHMMFKGTPSVGPGEFNKRVAAAGGRDNAFTSRDYTAYFQQVPKEKLDEMMQLEADRMRHLNVDAKEFAQEIKVVMEERRMRTDDNPQAKLFEQMNATAFQAHPYRRPIIGWMNDLETMTAADAKAWYDTWYVPNNAYVVITGDVDHQAVFALAEKHYGPLEGRALPVRKQQIEPAQEGARRVSVKAPAELPVLIMGYKAPILRDADKDSEPYALDMLSAILDGHDAARFNKKLVREDKVAQSIGVEYDATARGPGMIYLHGTPSEGHGVADLEAALRAEIARLQKDGISEQELKRAKAQLLASQVYKLDSMFGQAMEIGQTESAGIPYQQLNRMLEKLQKVSAADVQAVAKKYFTDDTLTVGILEPQPLDGKPRRPAVAIRH</sequence>
<protein>
    <submittedName>
        <fullName evidence="7">Peptidase M16</fullName>
    </submittedName>
</protein>
<evidence type="ECO:0000313" key="7">
    <source>
        <dbReference type="EMBL" id="KXB29111.1"/>
    </source>
</evidence>
<comment type="caution">
    <text evidence="7">The sequence shown here is derived from an EMBL/GenBank/DDBJ whole genome shotgun (WGS) entry which is preliminary data.</text>
</comment>
<evidence type="ECO:0000259" key="6">
    <source>
        <dbReference type="Pfam" id="PF05193"/>
    </source>
</evidence>
<dbReference type="AlphaFoldDB" id="A0A133XDV6"/>
<dbReference type="PROSITE" id="PS00143">
    <property type="entry name" value="INSULINASE"/>
    <property type="match status" value="1"/>
</dbReference>
<reference evidence="7 8" key="1">
    <citation type="submission" date="2015-12" db="EMBL/GenBank/DDBJ databases">
        <title>Nitrous oxide reduction kinetics distinguish bacteria harboring typical versus atypical NosZ.</title>
        <authorList>
            <person name="Yoon S."/>
            <person name="Nissen S."/>
            <person name="Park D."/>
            <person name="Sanford R.A."/>
            <person name="Loeffler F.E."/>
        </authorList>
    </citation>
    <scope>NUCLEOTIDE SEQUENCE [LARGE SCALE GENOMIC DNA]</scope>
    <source>
        <strain evidence="7 8">ATCC BAA-841</strain>
    </source>
</reference>
<dbReference type="EMBL" id="LODL01000040">
    <property type="protein sequence ID" value="KXB29111.1"/>
    <property type="molecule type" value="Genomic_DNA"/>
</dbReference>
<feature type="domain" description="Peptidase M16 N-terminal" evidence="5">
    <location>
        <begin position="34"/>
        <end position="179"/>
    </location>
</feature>
<dbReference type="Proteomes" id="UP000070186">
    <property type="component" value="Unassembled WGS sequence"/>
</dbReference>
<dbReference type="GO" id="GO:0046872">
    <property type="term" value="F:metal ion binding"/>
    <property type="evidence" value="ECO:0007669"/>
    <property type="project" value="InterPro"/>
</dbReference>
<feature type="domain" description="Peptidase M16 C-terminal" evidence="6">
    <location>
        <begin position="188"/>
        <end position="370"/>
    </location>
</feature>
<feature type="signal peptide" evidence="4">
    <location>
        <begin position="1"/>
        <end position="21"/>
    </location>
</feature>
<name>A0A133XDV6_9RHOO</name>
<evidence type="ECO:0000259" key="5">
    <source>
        <dbReference type="Pfam" id="PF00675"/>
    </source>
</evidence>
<dbReference type="InterPro" id="IPR011249">
    <property type="entry name" value="Metalloenz_LuxS/M16"/>
</dbReference>
<dbReference type="Pfam" id="PF05193">
    <property type="entry name" value="Peptidase_M16_C"/>
    <property type="match status" value="1"/>
</dbReference>
<dbReference type="SUPFAM" id="SSF63411">
    <property type="entry name" value="LuxS/MPP-like metallohydrolase"/>
    <property type="match status" value="2"/>
</dbReference>
<dbReference type="PANTHER" id="PTHR11851">
    <property type="entry name" value="METALLOPROTEASE"/>
    <property type="match status" value="1"/>
</dbReference>
<dbReference type="GO" id="GO:0006508">
    <property type="term" value="P:proteolysis"/>
    <property type="evidence" value="ECO:0007669"/>
    <property type="project" value="InterPro"/>
</dbReference>
<dbReference type="GO" id="GO:0004222">
    <property type="term" value="F:metalloendopeptidase activity"/>
    <property type="evidence" value="ECO:0007669"/>
    <property type="project" value="InterPro"/>
</dbReference>
<keyword evidence="4" id="KW-0732">Signal</keyword>
<dbReference type="Pfam" id="PF00675">
    <property type="entry name" value="Peptidase_M16"/>
    <property type="match status" value="1"/>
</dbReference>
<evidence type="ECO:0000256" key="4">
    <source>
        <dbReference type="SAM" id="SignalP"/>
    </source>
</evidence>
<dbReference type="RefSeq" id="WP_066887431.1">
    <property type="nucleotide sequence ID" value="NZ_LODL01000040.1"/>
</dbReference>
<organism evidence="7 8">
    <name type="scientific">Dechloromonas denitrificans</name>
    <dbReference type="NCBI Taxonomy" id="281362"/>
    <lineage>
        <taxon>Bacteria</taxon>
        <taxon>Pseudomonadati</taxon>
        <taxon>Pseudomonadota</taxon>
        <taxon>Betaproteobacteria</taxon>
        <taxon>Rhodocyclales</taxon>
        <taxon>Azonexaceae</taxon>
        <taxon>Dechloromonas</taxon>
    </lineage>
</organism>
<comment type="similarity">
    <text evidence="2 3">Belongs to the peptidase M16 family.</text>
</comment>
<feature type="chain" id="PRO_5007459300" evidence="4">
    <location>
        <begin position="22"/>
        <end position="452"/>
    </location>
</feature>
<gene>
    <name evidence="7" type="ORF">AT959_20080</name>
</gene>
<dbReference type="PANTHER" id="PTHR11851:SF49">
    <property type="entry name" value="MITOCHONDRIAL-PROCESSING PEPTIDASE SUBUNIT ALPHA"/>
    <property type="match status" value="1"/>
</dbReference>
<dbReference type="Gene3D" id="3.30.830.10">
    <property type="entry name" value="Metalloenzyme, LuxS/M16 peptidase-like"/>
    <property type="match status" value="2"/>
</dbReference>
<accession>A0A133XDV6</accession>
<evidence type="ECO:0000256" key="2">
    <source>
        <dbReference type="ARBA" id="ARBA00007261"/>
    </source>
</evidence>
<comment type="cofactor">
    <cofactor evidence="1">
        <name>Zn(2+)</name>
        <dbReference type="ChEBI" id="CHEBI:29105"/>
    </cofactor>
</comment>
<dbReference type="InterPro" id="IPR001431">
    <property type="entry name" value="Pept_M16_Zn_BS"/>
</dbReference>